<protein>
    <submittedName>
        <fullName evidence="1">Uncharacterized protein</fullName>
    </submittedName>
</protein>
<dbReference type="Proteomes" id="UP000828941">
    <property type="component" value="Chromosome 14"/>
</dbReference>
<sequence>METWVFEERAFEKPAVAGDGGYDGALGVVVVVDGGGLDKGRSEDDKDMYQLVEDKKKMGLGMKKEEEKKKELEMTEKRLNLRNLMA</sequence>
<gene>
    <name evidence="1" type="ORF">L6164_036076</name>
</gene>
<name>A0ACB9KFZ0_BAUVA</name>
<comment type="caution">
    <text evidence="1">The sequence shown here is derived from an EMBL/GenBank/DDBJ whole genome shotgun (WGS) entry which is preliminary data.</text>
</comment>
<evidence type="ECO:0000313" key="1">
    <source>
        <dbReference type="EMBL" id="KAI4296087.1"/>
    </source>
</evidence>
<dbReference type="EMBL" id="CM039439">
    <property type="protein sequence ID" value="KAI4296087.1"/>
    <property type="molecule type" value="Genomic_DNA"/>
</dbReference>
<organism evidence="1 2">
    <name type="scientific">Bauhinia variegata</name>
    <name type="common">Purple orchid tree</name>
    <name type="synonym">Phanera variegata</name>
    <dbReference type="NCBI Taxonomy" id="167791"/>
    <lineage>
        <taxon>Eukaryota</taxon>
        <taxon>Viridiplantae</taxon>
        <taxon>Streptophyta</taxon>
        <taxon>Embryophyta</taxon>
        <taxon>Tracheophyta</taxon>
        <taxon>Spermatophyta</taxon>
        <taxon>Magnoliopsida</taxon>
        <taxon>eudicotyledons</taxon>
        <taxon>Gunneridae</taxon>
        <taxon>Pentapetalae</taxon>
        <taxon>rosids</taxon>
        <taxon>fabids</taxon>
        <taxon>Fabales</taxon>
        <taxon>Fabaceae</taxon>
        <taxon>Cercidoideae</taxon>
        <taxon>Cercideae</taxon>
        <taxon>Bauhiniinae</taxon>
        <taxon>Bauhinia</taxon>
    </lineage>
</organism>
<reference evidence="1 2" key="1">
    <citation type="journal article" date="2022" name="DNA Res.">
        <title>Chromosomal-level genome assembly of the orchid tree Bauhinia variegata (Leguminosae; Cercidoideae) supports the allotetraploid origin hypothesis of Bauhinia.</title>
        <authorList>
            <person name="Zhong Y."/>
            <person name="Chen Y."/>
            <person name="Zheng D."/>
            <person name="Pang J."/>
            <person name="Liu Y."/>
            <person name="Luo S."/>
            <person name="Meng S."/>
            <person name="Qian L."/>
            <person name="Wei D."/>
            <person name="Dai S."/>
            <person name="Zhou R."/>
        </authorList>
    </citation>
    <scope>NUCLEOTIDE SEQUENCE [LARGE SCALE GENOMIC DNA]</scope>
    <source>
        <strain evidence="1">BV-YZ2020</strain>
    </source>
</reference>
<evidence type="ECO:0000313" key="2">
    <source>
        <dbReference type="Proteomes" id="UP000828941"/>
    </source>
</evidence>
<proteinExistence type="predicted"/>
<keyword evidence="2" id="KW-1185">Reference proteome</keyword>
<accession>A0ACB9KFZ0</accession>